<dbReference type="EMBL" id="AP028127">
    <property type="protein sequence ID" value="BEH91643.1"/>
    <property type="molecule type" value="Genomic_DNA"/>
</dbReference>
<dbReference type="PANTHER" id="PTHR41317:SF1">
    <property type="entry name" value="PD-(D_E)XK NUCLEASE FAMILY TRANSPOSASE"/>
    <property type="match status" value="1"/>
</dbReference>
<evidence type="ECO:0000313" key="1">
    <source>
        <dbReference type="EMBL" id="BEH91643.1"/>
    </source>
</evidence>
<dbReference type="InterPro" id="IPR010106">
    <property type="entry name" value="RpnA"/>
</dbReference>
<dbReference type="Pfam" id="PF12784">
    <property type="entry name" value="PDDEXK_2"/>
    <property type="match status" value="1"/>
</dbReference>
<keyword evidence="2" id="KW-1185">Reference proteome</keyword>
<reference evidence="1" key="1">
    <citation type="journal article" date="2024" name="Int. J. Syst. Evol. Microbiol.">
        <title>Turicibacter faecis sp. nov., isolated from faeces of heart failure mouse model.</title>
        <authorList>
            <person name="Imamura Y."/>
            <person name="Motooka D."/>
            <person name="Nakajima Y."/>
            <person name="Ito S."/>
            <person name="Kitakaze M."/>
            <person name="Iida T."/>
            <person name="Nakamura S."/>
        </authorList>
    </citation>
    <scope>NUCLEOTIDE SEQUENCE</scope>
    <source>
        <strain evidence="1">TC023</strain>
    </source>
</reference>
<evidence type="ECO:0000313" key="2">
    <source>
        <dbReference type="Proteomes" id="UP001432099"/>
    </source>
</evidence>
<protein>
    <recommendedName>
        <fullName evidence="3">Rpn family recombination-promoting nuclease/putative transposase</fullName>
    </recommendedName>
</protein>
<sequence length="285" mass="33293">MGPVLLPPTMDFVFKGLFGNEKRPELLISFLNAVLTPDEPITSITFKDRVLDKQYKNDKLGSLDILATTNKGELINVEVQVADERNMIERSLFYWSRLFSGQLQSGNPYQKLERTICINLLDFNLLDTHEYHSCYVLKEKERNEVLSDLLELHFIELDKIKDIKQASDIKTHLEAWLEFIKHPESQVSYELARQDEAIREAKDDLLILSCNEQFRLYYEARLKALLDKTSRLQTAREEGLAQGIEQEKLKHLKNCFSLELSEEQIARITELSIDEVRRLRQELTF</sequence>
<dbReference type="RefSeq" id="WP_161831072.1">
    <property type="nucleotide sequence ID" value="NZ_AP028127.1"/>
</dbReference>
<accession>A0ABM8INT3</accession>
<organism evidence="1 2">
    <name type="scientific">Turicibacter faecis</name>
    <dbReference type="NCBI Taxonomy" id="2963365"/>
    <lineage>
        <taxon>Bacteria</taxon>
        <taxon>Bacillati</taxon>
        <taxon>Bacillota</taxon>
        <taxon>Erysipelotrichia</taxon>
        <taxon>Erysipelotrichales</taxon>
        <taxon>Turicibacteraceae</taxon>
        <taxon>Turicibacter</taxon>
    </lineage>
</organism>
<evidence type="ECO:0008006" key="3">
    <source>
        <dbReference type="Google" id="ProtNLM"/>
    </source>
</evidence>
<gene>
    <name evidence="1" type="ORF">T23_17450</name>
</gene>
<dbReference type="PANTHER" id="PTHR41317">
    <property type="entry name" value="PD-(D_E)XK NUCLEASE FAMILY TRANSPOSASE"/>
    <property type="match status" value="1"/>
</dbReference>
<name>A0ABM8INT3_9FIRM</name>
<dbReference type="Proteomes" id="UP001432099">
    <property type="component" value="Chromosome"/>
</dbReference>
<proteinExistence type="predicted"/>
<dbReference type="NCBIfam" id="TIGR01784">
    <property type="entry name" value="T_den_put_tspse"/>
    <property type="match status" value="1"/>
</dbReference>